<dbReference type="Gene3D" id="3.40.190.10">
    <property type="entry name" value="Periplasmic binding protein-like II"/>
    <property type="match status" value="2"/>
</dbReference>
<accession>A0ABU8WZU7</accession>
<dbReference type="InterPro" id="IPR005119">
    <property type="entry name" value="LysR_subst-bd"/>
</dbReference>
<feature type="domain" description="HTH lysR-type" evidence="5">
    <location>
        <begin position="30"/>
        <end position="87"/>
    </location>
</feature>
<keyword evidence="4" id="KW-0804">Transcription</keyword>
<dbReference type="SUPFAM" id="SSF46785">
    <property type="entry name" value="Winged helix' DNA-binding domain"/>
    <property type="match status" value="1"/>
</dbReference>
<protein>
    <submittedName>
        <fullName evidence="6">LysR family transcriptional regulator</fullName>
    </submittedName>
</protein>
<dbReference type="Pfam" id="PF03466">
    <property type="entry name" value="LysR_substrate"/>
    <property type="match status" value="1"/>
</dbReference>
<dbReference type="Pfam" id="PF00126">
    <property type="entry name" value="HTH_1"/>
    <property type="match status" value="1"/>
</dbReference>
<dbReference type="PANTHER" id="PTHR30126">
    <property type="entry name" value="HTH-TYPE TRANSCRIPTIONAL REGULATOR"/>
    <property type="match status" value="1"/>
</dbReference>
<proteinExistence type="inferred from homology"/>
<dbReference type="InterPro" id="IPR000847">
    <property type="entry name" value="LysR_HTH_N"/>
</dbReference>
<comment type="caution">
    <text evidence="6">The sequence shown here is derived from an EMBL/GenBank/DDBJ whole genome shotgun (WGS) entry which is preliminary data.</text>
</comment>
<evidence type="ECO:0000256" key="4">
    <source>
        <dbReference type="ARBA" id="ARBA00023163"/>
    </source>
</evidence>
<keyword evidence="7" id="KW-1185">Reference proteome</keyword>
<gene>
    <name evidence="6" type="ORF">WKW79_00510</name>
</gene>
<dbReference type="PROSITE" id="PS50931">
    <property type="entry name" value="HTH_LYSR"/>
    <property type="match status" value="1"/>
</dbReference>
<evidence type="ECO:0000313" key="6">
    <source>
        <dbReference type="EMBL" id="MEJ8853026.1"/>
    </source>
</evidence>
<sequence>MKWETEWSALPHFSANVQFLNFYALDEPHMNLIWLDDFLALAATGNFSRAAEDRHSSQPAFSRRIRALEEWIGADLFDRSSQPATLTEVGEWFAGVAKELNAKVARVPGDAKKIAEASSVTLRIAATHALSFTFLPRWLRSLESHTTLGPVQLRSDVLERCEALMLQGKVQFVLSHAHAKAQGVLDVEPYSSARIGEDVLIPVSALKEGGGARHQLQAGRGAVPVLQYTEESGLGRIVRGVLGRRLESLQVQVVFTAHLASVLRTMALDGRGIAWLPQTLVEDDIDQGRLVAAASNEWAVPLEIRLYRDNELLGKAANAFWSTAVEE</sequence>
<evidence type="ECO:0000256" key="3">
    <source>
        <dbReference type="ARBA" id="ARBA00023125"/>
    </source>
</evidence>
<dbReference type="CDD" id="cd05466">
    <property type="entry name" value="PBP2_LTTR_substrate"/>
    <property type="match status" value="1"/>
</dbReference>
<dbReference type="EMBL" id="JBBKZS010000001">
    <property type="protein sequence ID" value="MEJ8853026.1"/>
    <property type="molecule type" value="Genomic_DNA"/>
</dbReference>
<dbReference type="Proteomes" id="UP001367030">
    <property type="component" value="Unassembled WGS sequence"/>
</dbReference>
<dbReference type="SUPFAM" id="SSF53850">
    <property type="entry name" value="Periplasmic binding protein-like II"/>
    <property type="match status" value="1"/>
</dbReference>
<comment type="similarity">
    <text evidence="1">Belongs to the LysR transcriptional regulatory family.</text>
</comment>
<dbReference type="PANTHER" id="PTHR30126:SF2">
    <property type="entry name" value="HTH-TYPE TRANSCRIPTIONAL REGULATOR YJIE"/>
    <property type="match status" value="1"/>
</dbReference>
<reference evidence="6 7" key="1">
    <citation type="submission" date="2024-03" db="EMBL/GenBank/DDBJ databases">
        <title>Novel species of the genus Variovorax.</title>
        <authorList>
            <person name="Liu Q."/>
            <person name="Xin Y.-H."/>
        </authorList>
    </citation>
    <scope>NUCLEOTIDE SEQUENCE [LARGE SCALE GENOMIC DNA]</scope>
    <source>
        <strain evidence="6 7">KACC 18901</strain>
    </source>
</reference>
<evidence type="ECO:0000259" key="5">
    <source>
        <dbReference type="PROSITE" id="PS50931"/>
    </source>
</evidence>
<evidence type="ECO:0000256" key="1">
    <source>
        <dbReference type="ARBA" id="ARBA00009437"/>
    </source>
</evidence>
<evidence type="ECO:0000313" key="7">
    <source>
        <dbReference type="Proteomes" id="UP001367030"/>
    </source>
</evidence>
<name>A0ABU8WZU7_9BURK</name>
<dbReference type="Gene3D" id="1.10.10.10">
    <property type="entry name" value="Winged helix-like DNA-binding domain superfamily/Winged helix DNA-binding domain"/>
    <property type="match status" value="1"/>
</dbReference>
<dbReference type="InterPro" id="IPR036388">
    <property type="entry name" value="WH-like_DNA-bd_sf"/>
</dbReference>
<evidence type="ECO:0000256" key="2">
    <source>
        <dbReference type="ARBA" id="ARBA00023015"/>
    </source>
</evidence>
<keyword evidence="2" id="KW-0805">Transcription regulation</keyword>
<dbReference type="PRINTS" id="PR00039">
    <property type="entry name" value="HTHLYSR"/>
</dbReference>
<dbReference type="InterPro" id="IPR036390">
    <property type="entry name" value="WH_DNA-bd_sf"/>
</dbReference>
<organism evidence="6 7">
    <name type="scientific">Variovorax robiniae</name>
    <dbReference type="NCBI Taxonomy" id="1836199"/>
    <lineage>
        <taxon>Bacteria</taxon>
        <taxon>Pseudomonadati</taxon>
        <taxon>Pseudomonadota</taxon>
        <taxon>Betaproteobacteria</taxon>
        <taxon>Burkholderiales</taxon>
        <taxon>Comamonadaceae</taxon>
        <taxon>Variovorax</taxon>
    </lineage>
</organism>
<keyword evidence="3" id="KW-0238">DNA-binding</keyword>